<dbReference type="AlphaFoldDB" id="A0A1H3ICW4"/>
<dbReference type="Proteomes" id="UP000198935">
    <property type="component" value="Unassembled WGS sequence"/>
</dbReference>
<dbReference type="SMART" id="SM00422">
    <property type="entry name" value="HTH_MERR"/>
    <property type="match status" value="1"/>
</dbReference>
<evidence type="ECO:0000313" key="4">
    <source>
        <dbReference type="EMBL" id="SDY25546.1"/>
    </source>
</evidence>
<evidence type="ECO:0000256" key="1">
    <source>
        <dbReference type="ARBA" id="ARBA00023125"/>
    </source>
</evidence>
<keyword evidence="5" id="KW-1185">Reference proteome</keyword>
<dbReference type="InterPro" id="IPR000551">
    <property type="entry name" value="MerR-type_HTH_dom"/>
</dbReference>
<evidence type="ECO:0000313" key="5">
    <source>
        <dbReference type="Proteomes" id="UP000198935"/>
    </source>
</evidence>
<feature type="coiled-coil region" evidence="2">
    <location>
        <begin position="76"/>
        <end position="110"/>
    </location>
</feature>
<dbReference type="Pfam" id="PF13411">
    <property type="entry name" value="MerR_1"/>
    <property type="match status" value="1"/>
</dbReference>
<dbReference type="PANTHER" id="PTHR30204">
    <property type="entry name" value="REDOX-CYCLING DRUG-SENSING TRANSCRIPTIONAL ACTIVATOR SOXR"/>
    <property type="match status" value="1"/>
</dbReference>
<proteinExistence type="predicted"/>
<organism evidence="4 5">
    <name type="scientific">Evansella caseinilytica</name>
    <dbReference type="NCBI Taxonomy" id="1503961"/>
    <lineage>
        <taxon>Bacteria</taxon>
        <taxon>Bacillati</taxon>
        <taxon>Bacillota</taxon>
        <taxon>Bacilli</taxon>
        <taxon>Bacillales</taxon>
        <taxon>Bacillaceae</taxon>
        <taxon>Evansella</taxon>
    </lineage>
</organism>
<dbReference type="PANTHER" id="PTHR30204:SF96">
    <property type="entry name" value="CHROMOSOME-ANCHORING PROTEIN RACA"/>
    <property type="match status" value="1"/>
</dbReference>
<gene>
    <name evidence="4" type="ORF">SAMN05421736_101787</name>
</gene>
<evidence type="ECO:0000256" key="2">
    <source>
        <dbReference type="SAM" id="Coils"/>
    </source>
</evidence>
<dbReference type="GO" id="GO:0003700">
    <property type="term" value="F:DNA-binding transcription factor activity"/>
    <property type="evidence" value="ECO:0007669"/>
    <property type="project" value="InterPro"/>
</dbReference>
<dbReference type="Gene3D" id="1.10.1660.10">
    <property type="match status" value="1"/>
</dbReference>
<keyword evidence="1 4" id="KW-0238">DNA-binding</keyword>
<dbReference type="EMBL" id="FNPI01000001">
    <property type="protein sequence ID" value="SDY25546.1"/>
    <property type="molecule type" value="Genomic_DNA"/>
</dbReference>
<dbReference type="GO" id="GO:0003677">
    <property type="term" value="F:DNA binding"/>
    <property type="evidence" value="ECO:0007669"/>
    <property type="project" value="UniProtKB-KW"/>
</dbReference>
<dbReference type="SUPFAM" id="SSF46955">
    <property type="entry name" value="Putative DNA-binding domain"/>
    <property type="match status" value="1"/>
</dbReference>
<dbReference type="PROSITE" id="PS50937">
    <property type="entry name" value="HTH_MERR_2"/>
    <property type="match status" value="1"/>
</dbReference>
<dbReference type="InterPro" id="IPR047057">
    <property type="entry name" value="MerR_fam"/>
</dbReference>
<name>A0A1H3ICW4_9BACI</name>
<evidence type="ECO:0000259" key="3">
    <source>
        <dbReference type="PROSITE" id="PS50937"/>
    </source>
</evidence>
<feature type="domain" description="HTH merR-type" evidence="3">
    <location>
        <begin position="3"/>
        <end position="72"/>
    </location>
</feature>
<protein>
    <submittedName>
        <fullName evidence="4">DNA-binding transcriptional regulator, MerR family</fullName>
    </submittedName>
</protein>
<keyword evidence="2" id="KW-0175">Coiled coil</keyword>
<dbReference type="OrthoDB" id="1894615at2"/>
<sequence>MRYFSTGEVAKKLGLSLRTLRYYDQIGLAVPTIKNDSGKRYYTQDDLLLLEKIILLKSTSMSLKDIQKVIHQVTIKKILTVHKEQLKIQLNQLQQSLQHTNTLLNILKLEGSLQWEQLLPLFSEEEHNGRQERKKVVLQHLFTEEEQAILAENLPKMEEDPDQLTQWINLVKRIELCLEEGKAPDSQAGQLIAEDLVLLSKKIFGDNKQLADKFWEARKSEATASDLNLYPVKQEVIEFLEKVLGVRDA</sequence>
<dbReference type="STRING" id="1503961.SAMN05421736_101787"/>
<dbReference type="InterPro" id="IPR009061">
    <property type="entry name" value="DNA-bd_dom_put_sf"/>
</dbReference>
<reference evidence="5" key="1">
    <citation type="submission" date="2016-10" db="EMBL/GenBank/DDBJ databases">
        <authorList>
            <person name="Varghese N."/>
            <person name="Submissions S."/>
        </authorList>
    </citation>
    <scope>NUCLEOTIDE SEQUENCE [LARGE SCALE GENOMIC DNA]</scope>
    <source>
        <strain evidence="5">SP</strain>
    </source>
</reference>
<accession>A0A1H3ICW4</accession>